<evidence type="ECO:0000256" key="3">
    <source>
        <dbReference type="ARBA" id="ARBA00022989"/>
    </source>
</evidence>
<dbReference type="PANTHER" id="PTHR10361">
    <property type="entry name" value="SODIUM-BILE ACID COTRANSPORTER"/>
    <property type="match status" value="1"/>
</dbReference>
<dbReference type="InterPro" id="IPR002657">
    <property type="entry name" value="BilAc:Na_symport/Acr3"/>
</dbReference>
<dbReference type="Proteomes" id="UP000741863">
    <property type="component" value="Unassembled WGS sequence"/>
</dbReference>
<feature type="transmembrane region" description="Helical" evidence="5">
    <location>
        <begin position="155"/>
        <end position="176"/>
    </location>
</feature>
<name>A0ABS2P7F3_9BACL</name>
<evidence type="ECO:0000256" key="5">
    <source>
        <dbReference type="SAM" id="Phobius"/>
    </source>
</evidence>
<sequence>MSGVQKYFAFIVVGFSVIALLYPPLFSWLSPYIPYLLGIVMLAMGLTIKLRDFTIVFKRPLPMLIGGVGQFLIMPLIAFGIAILFQLPPELAAGLILVGACPGGTSSNVMVYLARGDVALSVAMTTVSTVIAPIMTPLMILLLANQWMPIDAGSMLLSIVQVIIVPVSLGILINYFFPKVASVGRTALPNISIFAIVLIVSAIVAVNQENLITVGLLLFVAVILHNGLGLFVGYIIAKWCGLNEEQRRTIAFEVGIQNSGLGGTLATLHFSPLAALPSAIFSVWQIISGPILVSFWNRGKKGRGPLSSKKRIV</sequence>
<dbReference type="EMBL" id="JAFBEC010000001">
    <property type="protein sequence ID" value="MBM7631000.1"/>
    <property type="molecule type" value="Genomic_DNA"/>
</dbReference>
<feature type="transmembrane region" description="Helical" evidence="5">
    <location>
        <begin position="7"/>
        <end position="26"/>
    </location>
</feature>
<feature type="transmembrane region" description="Helical" evidence="5">
    <location>
        <begin position="62"/>
        <end position="85"/>
    </location>
</feature>
<organism evidence="6 7">
    <name type="scientific">Geomicrobium sediminis</name>
    <dbReference type="NCBI Taxonomy" id="1347788"/>
    <lineage>
        <taxon>Bacteria</taxon>
        <taxon>Bacillati</taxon>
        <taxon>Bacillota</taxon>
        <taxon>Bacilli</taxon>
        <taxon>Bacillales</taxon>
        <taxon>Geomicrobium</taxon>
    </lineage>
</organism>
<feature type="transmembrane region" description="Helical" evidence="5">
    <location>
        <begin position="274"/>
        <end position="296"/>
    </location>
</feature>
<feature type="transmembrane region" description="Helical" evidence="5">
    <location>
        <begin position="212"/>
        <end position="237"/>
    </location>
</feature>
<evidence type="ECO:0000256" key="2">
    <source>
        <dbReference type="ARBA" id="ARBA00022692"/>
    </source>
</evidence>
<evidence type="ECO:0000256" key="4">
    <source>
        <dbReference type="ARBA" id="ARBA00023136"/>
    </source>
</evidence>
<dbReference type="Gene3D" id="1.20.1530.20">
    <property type="match status" value="1"/>
</dbReference>
<comment type="caution">
    <text evidence="6">The sequence shown here is derived from an EMBL/GenBank/DDBJ whole genome shotgun (WGS) entry which is preliminary data.</text>
</comment>
<keyword evidence="3 5" id="KW-1133">Transmembrane helix</keyword>
<keyword evidence="2 5" id="KW-0812">Transmembrane</keyword>
<keyword evidence="7" id="KW-1185">Reference proteome</keyword>
<proteinExistence type="predicted"/>
<gene>
    <name evidence="6" type="ORF">JOD17_000091</name>
</gene>
<reference evidence="6 7" key="1">
    <citation type="submission" date="2021-01" db="EMBL/GenBank/DDBJ databases">
        <title>Genomic Encyclopedia of Type Strains, Phase IV (KMG-IV): sequencing the most valuable type-strain genomes for metagenomic binning, comparative biology and taxonomic classification.</title>
        <authorList>
            <person name="Goeker M."/>
        </authorList>
    </citation>
    <scope>NUCLEOTIDE SEQUENCE [LARGE SCALE GENOMIC DNA]</scope>
    <source>
        <strain evidence="6 7">DSM 25540</strain>
    </source>
</reference>
<feature type="transmembrane region" description="Helical" evidence="5">
    <location>
        <begin position="120"/>
        <end position="143"/>
    </location>
</feature>
<accession>A0ABS2P7F3</accession>
<comment type="subcellular location">
    <subcellularLocation>
        <location evidence="1">Membrane</location>
        <topology evidence="1">Multi-pass membrane protein</topology>
    </subcellularLocation>
</comment>
<dbReference type="RefSeq" id="WP_204695160.1">
    <property type="nucleotide sequence ID" value="NZ_JAFBEC010000001.1"/>
</dbReference>
<protein>
    <submittedName>
        <fullName evidence="6">BASS family bile acid:Na+ symporter</fullName>
    </submittedName>
</protein>
<dbReference type="InterPro" id="IPR038770">
    <property type="entry name" value="Na+/solute_symporter_sf"/>
</dbReference>
<keyword evidence="4 5" id="KW-0472">Membrane</keyword>
<dbReference type="InterPro" id="IPR004710">
    <property type="entry name" value="Bilac:Na_transpt"/>
</dbReference>
<dbReference type="PANTHER" id="PTHR10361:SF28">
    <property type="entry name" value="P3 PROTEIN-RELATED"/>
    <property type="match status" value="1"/>
</dbReference>
<evidence type="ECO:0000313" key="7">
    <source>
        <dbReference type="Proteomes" id="UP000741863"/>
    </source>
</evidence>
<feature type="transmembrane region" description="Helical" evidence="5">
    <location>
        <begin position="188"/>
        <end position="206"/>
    </location>
</feature>
<evidence type="ECO:0000313" key="6">
    <source>
        <dbReference type="EMBL" id="MBM7631000.1"/>
    </source>
</evidence>
<feature type="transmembrane region" description="Helical" evidence="5">
    <location>
        <begin position="32"/>
        <end position="50"/>
    </location>
</feature>
<evidence type="ECO:0000256" key="1">
    <source>
        <dbReference type="ARBA" id="ARBA00004141"/>
    </source>
</evidence>
<dbReference type="Pfam" id="PF01758">
    <property type="entry name" value="SBF"/>
    <property type="match status" value="1"/>
</dbReference>